<feature type="compositionally biased region" description="Low complexity" evidence="1">
    <location>
        <begin position="86"/>
        <end position="99"/>
    </location>
</feature>
<proteinExistence type="predicted"/>
<organism evidence="2">
    <name type="scientific">uncultured Chloroflexota bacterium</name>
    <dbReference type="NCBI Taxonomy" id="166587"/>
    <lineage>
        <taxon>Bacteria</taxon>
        <taxon>Bacillati</taxon>
        <taxon>Chloroflexota</taxon>
        <taxon>environmental samples</taxon>
    </lineage>
</organism>
<feature type="region of interest" description="Disordered" evidence="1">
    <location>
        <begin position="58"/>
        <end position="139"/>
    </location>
</feature>
<evidence type="ECO:0000313" key="2">
    <source>
        <dbReference type="EMBL" id="CAA9298632.1"/>
    </source>
</evidence>
<gene>
    <name evidence="2" type="ORF">AVDCRST_MAG77-5418</name>
</gene>
<sequence>MRSRLSAVSVFLLGVLCGLSAAGWAGSGIPWLKGPSGVEVAGARGGRAAWQPSAIPSDWQAPAAPALGATSTPIPPTATPARSGVTQAQAALTPTAAGQSTGTPVPAGAGQGTPRPTPAGGAQGTPNATPAGTAPAVTPTSSGAVLADITVPVSQKAGAWREVTVQSQALERSMPYLVWLPPGYPRASGNYPVVYLLHGGGDGVNPGRTEWRTMGLERALEKIVGGDEVEPFIVVLPEGLHGYWIDHANGGPRWAQYVSQDVVQHVDRTFRTDRRPERRAVAGLSMGGHAALQLALRQPDLFRIAGAHSPSLRSREASPPFFGDAAWFARFDPETLARTVPEADARRLQFWIDAGVGDQWRKQDEALAVTLEKRGAKVTLKIQEGGHEGQYWRANIEQYVRFYGTALKGL</sequence>
<dbReference type="InterPro" id="IPR000801">
    <property type="entry name" value="Esterase-like"/>
</dbReference>
<dbReference type="EMBL" id="CADCTC010000283">
    <property type="protein sequence ID" value="CAA9298632.1"/>
    <property type="molecule type" value="Genomic_DNA"/>
</dbReference>
<accession>A0A6J4K8E0</accession>
<protein>
    <recommendedName>
        <fullName evidence="3">Esterase</fullName>
    </recommendedName>
</protein>
<evidence type="ECO:0000256" key="1">
    <source>
        <dbReference type="SAM" id="MobiDB-lite"/>
    </source>
</evidence>
<reference evidence="2" key="1">
    <citation type="submission" date="2020-02" db="EMBL/GenBank/DDBJ databases">
        <authorList>
            <person name="Meier V. D."/>
        </authorList>
    </citation>
    <scope>NUCLEOTIDE SEQUENCE</scope>
    <source>
        <strain evidence="2">AVDCRST_MAG77</strain>
    </source>
</reference>
<dbReference type="InterPro" id="IPR029058">
    <property type="entry name" value="AB_hydrolase_fold"/>
</dbReference>
<dbReference type="PANTHER" id="PTHR48098">
    <property type="entry name" value="ENTEROCHELIN ESTERASE-RELATED"/>
    <property type="match status" value="1"/>
</dbReference>
<dbReference type="Gene3D" id="3.40.50.1820">
    <property type="entry name" value="alpha/beta hydrolase"/>
    <property type="match status" value="1"/>
</dbReference>
<dbReference type="SUPFAM" id="SSF53474">
    <property type="entry name" value="alpha/beta-Hydrolases"/>
    <property type="match status" value="1"/>
</dbReference>
<dbReference type="Pfam" id="PF00756">
    <property type="entry name" value="Esterase"/>
    <property type="match status" value="1"/>
</dbReference>
<feature type="compositionally biased region" description="Low complexity" evidence="1">
    <location>
        <begin position="106"/>
        <end position="139"/>
    </location>
</feature>
<evidence type="ECO:0008006" key="3">
    <source>
        <dbReference type="Google" id="ProtNLM"/>
    </source>
</evidence>
<dbReference type="AlphaFoldDB" id="A0A6J4K8E0"/>
<name>A0A6J4K8E0_9CHLR</name>
<dbReference type="InterPro" id="IPR050583">
    <property type="entry name" value="Mycobacterial_A85_antigen"/>
</dbReference>